<evidence type="ECO:0000259" key="4">
    <source>
        <dbReference type="PROSITE" id="PS01031"/>
    </source>
</evidence>
<dbReference type="SUPFAM" id="SSF49764">
    <property type="entry name" value="HSP20-like chaperones"/>
    <property type="match status" value="1"/>
</dbReference>
<name>A0ABQ8U9Q4_9EUKA</name>
<dbReference type="Gene3D" id="2.60.40.790">
    <property type="match status" value="1"/>
</dbReference>
<dbReference type="EMBL" id="JAPMOS010000084">
    <property type="protein sequence ID" value="KAJ4456025.1"/>
    <property type="molecule type" value="Genomic_DNA"/>
</dbReference>
<gene>
    <name evidence="5" type="ORF">PAPYR_8866</name>
</gene>
<evidence type="ECO:0000256" key="2">
    <source>
        <dbReference type="RuleBase" id="RU003616"/>
    </source>
</evidence>
<proteinExistence type="inferred from homology"/>
<dbReference type="Pfam" id="PF00011">
    <property type="entry name" value="HSP20"/>
    <property type="match status" value="1"/>
</dbReference>
<evidence type="ECO:0000256" key="3">
    <source>
        <dbReference type="SAM" id="MobiDB-lite"/>
    </source>
</evidence>
<dbReference type="InterPro" id="IPR002068">
    <property type="entry name" value="A-crystallin/Hsp20_dom"/>
</dbReference>
<organism evidence="5 6">
    <name type="scientific">Paratrimastix pyriformis</name>
    <dbReference type="NCBI Taxonomy" id="342808"/>
    <lineage>
        <taxon>Eukaryota</taxon>
        <taxon>Metamonada</taxon>
        <taxon>Preaxostyla</taxon>
        <taxon>Paratrimastigidae</taxon>
        <taxon>Paratrimastix</taxon>
    </lineage>
</organism>
<sequence>MRRLAALAASPRTAPRAALAARLPALAARAPTASLLAASPAVARPRAALAARLPASPPPAPPLAALVARLPALAASPSPAPPLAAPAASPRLAPRALAARPPALAASPSPAQPLAAPAASRRTAPRARVASPAATQPRATLAARLPARAASRPAAPFARAHAAPATTVAGEATATPSLDHHEAPSVSEKKEPAAVRWLAPRCDVEENPDEVLLHVELPGVPRESAHLDVDPARGLLTVTAHAPRRGADFRRVVRLPHNCQPCLGEITAACADGVMTIRCPKAAAPQPVSIPIQ</sequence>
<dbReference type="CDD" id="cd06464">
    <property type="entry name" value="ACD_sHsps-like"/>
    <property type="match status" value="1"/>
</dbReference>
<evidence type="ECO:0000256" key="1">
    <source>
        <dbReference type="PROSITE-ProRule" id="PRU00285"/>
    </source>
</evidence>
<keyword evidence="6" id="KW-1185">Reference proteome</keyword>
<comment type="caution">
    <text evidence="5">The sequence shown here is derived from an EMBL/GenBank/DDBJ whole genome shotgun (WGS) entry which is preliminary data.</text>
</comment>
<comment type="similarity">
    <text evidence="1 2">Belongs to the small heat shock protein (HSP20) family.</text>
</comment>
<evidence type="ECO:0000313" key="6">
    <source>
        <dbReference type="Proteomes" id="UP001141327"/>
    </source>
</evidence>
<protein>
    <recommendedName>
        <fullName evidence="4">SHSP domain-containing protein</fullName>
    </recommendedName>
</protein>
<feature type="region of interest" description="Disordered" evidence="3">
    <location>
        <begin position="100"/>
        <end position="139"/>
    </location>
</feature>
<dbReference type="InterPro" id="IPR008978">
    <property type="entry name" value="HSP20-like_chaperone"/>
</dbReference>
<accession>A0ABQ8U9Q4</accession>
<reference evidence="5" key="1">
    <citation type="journal article" date="2022" name="bioRxiv">
        <title>Genomics of Preaxostyla Flagellates Illuminates Evolutionary Transitions and the Path Towards Mitochondrial Loss.</title>
        <authorList>
            <person name="Novak L.V.F."/>
            <person name="Treitli S.C."/>
            <person name="Pyrih J."/>
            <person name="Halakuc P."/>
            <person name="Pipaliya S.V."/>
            <person name="Vacek V."/>
            <person name="Brzon O."/>
            <person name="Soukal P."/>
            <person name="Eme L."/>
            <person name="Dacks J.B."/>
            <person name="Karnkowska A."/>
            <person name="Elias M."/>
            <person name="Hampl V."/>
        </authorList>
    </citation>
    <scope>NUCLEOTIDE SEQUENCE</scope>
    <source>
        <strain evidence="5">RCP-MX</strain>
    </source>
</reference>
<dbReference type="PROSITE" id="PS01031">
    <property type="entry name" value="SHSP"/>
    <property type="match status" value="1"/>
</dbReference>
<dbReference type="Proteomes" id="UP001141327">
    <property type="component" value="Unassembled WGS sequence"/>
</dbReference>
<evidence type="ECO:0000313" key="5">
    <source>
        <dbReference type="EMBL" id="KAJ4456025.1"/>
    </source>
</evidence>
<feature type="domain" description="SHSP" evidence="4">
    <location>
        <begin position="193"/>
        <end position="293"/>
    </location>
</feature>